<evidence type="ECO:0000313" key="4">
    <source>
        <dbReference type="Proteomes" id="UP001595816"/>
    </source>
</evidence>
<keyword evidence="2" id="KW-0812">Transmembrane</keyword>
<protein>
    <submittedName>
        <fullName evidence="3">Uncharacterized protein</fullName>
    </submittedName>
</protein>
<evidence type="ECO:0000256" key="1">
    <source>
        <dbReference type="SAM" id="MobiDB-lite"/>
    </source>
</evidence>
<sequence length="258" mass="27201">MTGRFAELRGYLQFAISPFWPGMEVPLFEAPKPFKWKIDRDLQADDIAVIVEEGRRQVDRQYADLEKVRGRAGGLLTLCLAELAALSAGANRLFTHANPWLITAWALSVVFVLLSMGGAIALMTAKANFTRIDTAGLALVRHPIRRVAATSYAQIVGLGEQTVAARITVLRDGVLLAIVAAILYAAVWPVITLGASNGQNPGPATSSTAPSSPAPTITPSQSISGGTLCLTCTPSSAPSSSTTRRTSVPSPPLSSPPP</sequence>
<organism evidence="3 4">
    <name type="scientific">Hamadaea flava</name>
    <dbReference type="NCBI Taxonomy" id="1742688"/>
    <lineage>
        <taxon>Bacteria</taxon>
        <taxon>Bacillati</taxon>
        <taxon>Actinomycetota</taxon>
        <taxon>Actinomycetes</taxon>
        <taxon>Micromonosporales</taxon>
        <taxon>Micromonosporaceae</taxon>
        <taxon>Hamadaea</taxon>
    </lineage>
</organism>
<keyword evidence="2" id="KW-0472">Membrane</keyword>
<feature type="region of interest" description="Disordered" evidence="1">
    <location>
        <begin position="199"/>
        <end position="258"/>
    </location>
</feature>
<feature type="transmembrane region" description="Helical" evidence="2">
    <location>
        <begin position="100"/>
        <end position="122"/>
    </location>
</feature>
<evidence type="ECO:0000313" key="3">
    <source>
        <dbReference type="EMBL" id="MFC4135843.1"/>
    </source>
</evidence>
<feature type="compositionally biased region" description="Pro residues" evidence="1">
    <location>
        <begin position="249"/>
        <end position="258"/>
    </location>
</feature>
<feature type="compositionally biased region" description="Low complexity" evidence="1">
    <location>
        <begin position="233"/>
        <end position="248"/>
    </location>
</feature>
<comment type="caution">
    <text evidence="3">The sequence shown here is derived from an EMBL/GenBank/DDBJ whole genome shotgun (WGS) entry which is preliminary data.</text>
</comment>
<feature type="transmembrane region" description="Helical" evidence="2">
    <location>
        <begin position="75"/>
        <end position="94"/>
    </location>
</feature>
<gene>
    <name evidence="3" type="ORF">ACFOZ4_34980</name>
</gene>
<feature type="transmembrane region" description="Helical" evidence="2">
    <location>
        <begin position="173"/>
        <end position="191"/>
    </location>
</feature>
<name>A0ABV8LZW3_9ACTN</name>
<dbReference type="EMBL" id="JBHSAY010000027">
    <property type="protein sequence ID" value="MFC4135843.1"/>
    <property type="molecule type" value="Genomic_DNA"/>
</dbReference>
<accession>A0ABV8LZW3</accession>
<reference evidence="4" key="1">
    <citation type="journal article" date="2019" name="Int. J. Syst. Evol. Microbiol.">
        <title>The Global Catalogue of Microorganisms (GCM) 10K type strain sequencing project: providing services to taxonomists for standard genome sequencing and annotation.</title>
        <authorList>
            <consortium name="The Broad Institute Genomics Platform"/>
            <consortium name="The Broad Institute Genome Sequencing Center for Infectious Disease"/>
            <person name="Wu L."/>
            <person name="Ma J."/>
        </authorList>
    </citation>
    <scope>NUCLEOTIDE SEQUENCE [LARGE SCALE GENOMIC DNA]</scope>
    <source>
        <strain evidence="4">CGMCC 4.7289</strain>
    </source>
</reference>
<evidence type="ECO:0000256" key="2">
    <source>
        <dbReference type="SAM" id="Phobius"/>
    </source>
</evidence>
<feature type="compositionally biased region" description="Low complexity" evidence="1">
    <location>
        <begin position="203"/>
        <end position="224"/>
    </location>
</feature>
<keyword evidence="4" id="KW-1185">Reference proteome</keyword>
<keyword evidence="2" id="KW-1133">Transmembrane helix</keyword>
<dbReference type="Proteomes" id="UP001595816">
    <property type="component" value="Unassembled WGS sequence"/>
</dbReference>
<proteinExistence type="predicted"/>